<organism evidence="7 8">
    <name type="scientific">Huiozyma naganishii (strain ATCC MYA-139 / BCRC 22969 / CBS 8797 / KCTC 17520 / NBRC 10181 / NCYC 3082 / Yp74L-3)</name>
    <name type="common">Yeast</name>
    <name type="synonym">Kazachstania naganishii</name>
    <dbReference type="NCBI Taxonomy" id="1071383"/>
    <lineage>
        <taxon>Eukaryota</taxon>
        <taxon>Fungi</taxon>
        <taxon>Dikarya</taxon>
        <taxon>Ascomycota</taxon>
        <taxon>Saccharomycotina</taxon>
        <taxon>Saccharomycetes</taxon>
        <taxon>Saccharomycetales</taxon>
        <taxon>Saccharomycetaceae</taxon>
        <taxon>Huiozyma</taxon>
    </lineage>
</organism>
<dbReference type="PANTHER" id="PTHR21107">
    <property type="entry name" value="CYTOCHROME C OXIDASE ASSEMBLY PROTEIN COX19"/>
    <property type="match status" value="1"/>
</dbReference>
<evidence type="ECO:0000256" key="1">
    <source>
        <dbReference type="ARBA" id="ARBA00004496"/>
    </source>
</evidence>
<comment type="function">
    <text evidence="4">Required for the assembly of mitochondrial cytochrome c oxidase.</text>
</comment>
<dbReference type="eggNOG" id="KOG3477">
    <property type="taxonomic scope" value="Eukaryota"/>
</dbReference>
<feature type="region of interest" description="Disordered" evidence="6">
    <location>
        <begin position="77"/>
        <end position="152"/>
    </location>
</feature>
<evidence type="ECO:0000256" key="6">
    <source>
        <dbReference type="SAM" id="MobiDB-lite"/>
    </source>
</evidence>
<dbReference type="Proteomes" id="UP000006310">
    <property type="component" value="Chromosome 9"/>
</dbReference>
<keyword evidence="2" id="KW-0963">Cytoplasm</keyword>
<dbReference type="HOGENOM" id="CLU_1428209_0_0_1"/>
<proteinExistence type="inferred from homology"/>
<keyword evidence="3" id="KW-1015">Disulfide bond</keyword>
<evidence type="ECO:0000313" key="7">
    <source>
        <dbReference type="EMBL" id="CCK72083.1"/>
    </source>
</evidence>
<reference evidence="7 8" key="1">
    <citation type="journal article" date="2011" name="Proc. Natl. Acad. Sci. U.S.A.">
        <title>Evolutionary erosion of yeast sex chromosomes by mating-type switching accidents.</title>
        <authorList>
            <person name="Gordon J.L."/>
            <person name="Armisen D."/>
            <person name="Proux-Wera E."/>
            <person name="Oheigeartaigh S.S."/>
            <person name="Byrne K.P."/>
            <person name="Wolfe K.H."/>
        </authorList>
    </citation>
    <scope>NUCLEOTIDE SEQUENCE [LARGE SCALE GENOMIC DNA]</scope>
    <source>
        <strain evidence="8">ATCC MYA-139 / BCRC 22969 / CBS 8797 / CCRC 22969 / KCTC 17520 / NBRC 10181 / NCYC 3082</strain>
    </source>
</reference>
<dbReference type="EMBL" id="HE978322">
    <property type="protein sequence ID" value="CCK72083.1"/>
    <property type="molecule type" value="Genomic_DNA"/>
</dbReference>
<comment type="subcellular location">
    <subcellularLocation>
        <location evidence="1">Cytoplasm</location>
    </subcellularLocation>
</comment>
<gene>
    <name evidence="7" type="primary">KNAG0I02990</name>
    <name evidence="7" type="ordered locus">KNAG_0I02990</name>
</gene>
<evidence type="ECO:0000256" key="3">
    <source>
        <dbReference type="ARBA" id="ARBA00023157"/>
    </source>
</evidence>
<name>J7RQL7_HUIN7</name>
<dbReference type="PANTHER" id="PTHR21107:SF2">
    <property type="entry name" value="CYTOCHROME C OXIDASE ASSEMBLY PROTEIN COX19"/>
    <property type="match status" value="1"/>
</dbReference>
<dbReference type="GeneID" id="34527826"/>
<dbReference type="RefSeq" id="XP_022466328.1">
    <property type="nucleotide sequence ID" value="XM_022609987.1"/>
</dbReference>
<keyword evidence="8" id="KW-1185">Reference proteome</keyword>
<dbReference type="KEGG" id="kng:KNAG_0I02990"/>
<comment type="similarity">
    <text evidence="5">Belongs to the COX19 family.</text>
</comment>
<dbReference type="PROSITE" id="PS51808">
    <property type="entry name" value="CHCH"/>
    <property type="match status" value="1"/>
</dbReference>
<feature type="region of interest" description="Disordered" evidence="6">
    <location>
        <begin position="1"/>
        <end position="23"/>
    </location>
</feature>
<dbReference type="GO" id="GO:0005758">
    <property type="term" value="C:mitochondrial intermembrane space"/>
    <property type="evidence" value="ECO:0007669"/>
    <property type="project" value="TreeGrafter"/>
</dbReference>
<dbReference type="GO" id="GO:0033617">
    <property type="term" value="P:mitochondrial respiratory chain complex IV assembly"/>
    <property type="evidence" value="ECO:0007669"/>
    <property type="project" value="TreeGrafter"/>
</dbReference>
<dbReference type="OrthoDB" id="268594at2759"/>
<accession>J7RQL7</accession>
<sequence length="190" mass="21816">MSGNPGNALRALSPTPPERGSFPLDHDGECFDAMAAYLRCMRLVHNENAPNCRLLAKEYLRCRMEHRLMDRDDWAHLGLPRDSRAPPPDHPRTKPPGPRTPEYGPRPRGRFYATPPRTIQHATQHRVTPLARPRAQKPPHEHPPPHRLLFPHNRRKNRQFSISISAHSQYTRPFRPLLSPARSDLLKTGL</sequence>
<evidence type="ECO:0000256" key="2">
    <source>
        <dbReference type="ARBA" id="ARBA00022490"/>
    </source>
</evidence>
<dbReference type="STRING" id="1071383.J7RQL7"/>
<feature type="compositionally biased region" description="Basic and acidic residues" evidence="6">
    <location>
        <begin position="77"/>
        <end position="92"/>
    </location>
</feature>
<evidence type="ECO:0000256" key="4">
    <source>
        <dbReference type="ARBA" id="ARBA00037279"/>
    </source>
</evidence>
<dbReference type="AlphaFoldDB" id="J7RQL7"/>
<evidence type="ECO:0008006" key="9">
    <source>
        <dbReference type="Google" id="ProtNLM"/>
    </source>
</evidence>
<reference evidence="8" key="2">
    <citation type="submission" date="2012-08" db="EMBL/GenBank/DDBJ databases">
        <title>Genome sequence of Kazachstania naganishii.</title>
        <authorList>
            <person name="Gordon J.L."/>
            <person name="Armisen D."/>
            <person name="Proux-Wera E."/>
            <person name="OhEigeartaigh S.S."/>
            <person name="Byrne K.P."/>
            <person name="Wolfe K.H."/>
        </authorList>
    </citation>
    <scope>NUCLEOTIDE SEQUENCE [LARGE SCALE GENOMIC DNA]</scope>
    <source>
        <strain evidence="8">ATCC MYA-139 / BCRC 22969 / CBS 8797 / CCRC 22969 / KCTC 17520 / NBRC 10181 / NCYC 3082</strain>
    </source>
</reference>
<dbReference type="InterPro" id="IPR051383">
    <property type="entry name" value="COX19"/>
</dbReference>
<evidence type="ECO:0000313" key="8">
    <source>
        <dbReference type="Proteomes" id="UP000006310"/>
    </source>
</evidence>
<protein>
    <recommendedName>
        <fullName evidence="9">CHCH domain-containing protein</fullName>
    </recommendedName>
</protein>
<evidence type="ECO:0000256" key="5">
    <source>
        <dbReference type="ARBA" id="ARBA00038223"/>
    </source>
</evidence>